<dbReference type="SUPFAM" id="SSF55874">
    <property type="entry name" value="ATPase domain of HSP90 chaperone/DNA topoisomerase II/histidine kinase"/>
    <property type="match status" value="1"/>
</dbReference>
<comment type="catalytic activity">
    <reaction evidence="1">
        <text>ATP + protein L-histidine = ADP + protein N-phospho-L-histidine.</text>
        <dbReference type="EC" id="2.7.13.3"/>
    </reaction>
</comment>
<evidence type="ECO:0000256" key="3">
    <source>
        <dbReference type="ARBA" id="ARBA00022553"/>
    </source>
</evidence>
<dbReference type="Gene3D" id="3.30.450.20">
    <property type="entry name" value="PAS domain"/>
    <property type="match status" value="1"/>
</dbReference>
<dbReference type="InterPro" id="IPR004358">
    <property type="entry name" value="Sig_transdc_His_kin-like_C"/>
</dbReference>
<dbReference type="SUPFAM" id="SSF55785">
    <property type="entry name" value="PYP-like sensor domain (PAS domain)"/>
    <property type="match status" value="1"/>
</dbReference>
<dbReference type="SMART" id="SM00388">
    <property type="entry name" value="HisKA"/>
    <property type="match status" value="1"/>
</dbReference>
<protein>
    <recommendedName>
        <fullName evidence="2">histidine kinase</fullName>
        <ecNumber evidence="2">2.7.13.3</ecNumber>
    </recommendedName>
</protein>
<dbReference type="InterPro" id="IPR003018">
    <property type="entry name" value="GAF"/>
</dbReference>
<dbReference type="InterPro" id="IPR005467">
    <property type="entry name" value="His_kinase_dom"/>
</dbReference>
<dbReference type="InterPro" id="IPR029016">
    <property type="entry name" value="GAF-like_dom_sf"/>
</dbReference>
<dbReference type="InterPro" id="IPR036097">
    <property type="entry name" value="HisK_dim/P_sf"/>
</dbReference>
<dbReference type="PANTHER" id="PTHR43711">
    <property type="entry name" value="TWO-COMPONENT HISTIDINE KINASE"/>
    <property type="match status" value="1"/>
</dbReference>
<evidence type="ECO:0000313" key="10">
    <source>
        <dbReference type="Proteomes" id="UP000830434"/>
    </source>
</evidence>
<keyword evidence="10" id="KW-1185">Reference proteome</keyword>
<evidence type="ECO:0000313" key="9">
    <source>
        <dbReference type="EMBL" id="UPV99755.1"/>
    </source>
</evidence>
<evidence type="ECO:0000256" key="5">
    <source>
        <dbReference type="ARBA" id="ARBA00022777"/>
    </source>
</evidence>
<dbReference type="EC" id="2.7.13.3" evidence="2"/>
<dbReference type="InterPro" id="IPR036890">
    <property type="entry name" value="HATPase_C_sf"/>
</dbReference>
<dbReference type="CDD" id="cd00082">
    <property type="entry name" value="HisKA"/>
    <property type="match status" value="1"/>
</dbReference>
<evidence type="ECO:0000256" key="2">
    <source>
        <dbReference type="ARBA" id="ARBA00012438"/>
    </source>
</evidence>
<dbReference type="PROSITE" id="PS50109">
    <property type="entry name" value="HIS_KIN"/>
    <property type="match status" value="1"/>
</dbReference>
<dbReference type="Gene3D" id="3.30.450.40">
    <property type="match status" value="1"/>
</dbReference>
<keyword evidence="4" id="KW-0808">Transferase</keyword>
<dbReference type="SMART" id="SM00091">
    <property type="entry name" value="PAS"/>
    <property type="match status" value="1"/>
</dbReference>
<dbReference type="InterPro" id="IPR000014">
    <property type="entry name" value="PAS"/>
</dbReference>
<evidence type="ECO:0000259" key="7">
    <source>
        <dbReference type="PROSITE" id="PS50109"/>
    </source>
</evidence>
<evidence type="ECO:0000256" key="1">
    <source>
        <dbReference type="ARBA" id="ARBA00000085"/>
    </source>
</evidence>
<dbReference type="SMART" id="SM00387">
    <property type="entry name" value="HATPase_c"/>
    <property type="match status" value="1"/>
</dbReference>
<keyword evidence="6" id="KW-0902">Two-component regulatory system</keyword>
<dbReference type="InterPro" id="IPR003661">
    <property type="entry name" value="HisK_dim/P_dom"/>
</dbReference>
<dbReference type="InterPro" id="IPR013656">
    <property type="entry name" value="PAS_4"/>
</dbReference>
<dbReference type="AlphaFoldDB" id="A0A8U0IGF1"/>
<reference evidence="9" key="1">
    <citation type="submission" date="2022-04" db="EMBL/GenBank/DDBJ databases">
        <title>Diverse halophilic archaea isolated from saline environments.</title>
        <authorList>
            <person name="Cui H.-L."/>
        </authorList>
    </citation>
    <scope>NUCLEOTIDE SEQUENCE</scope>
    <source>
        <strain evidence="9">XZYJT40</strain>
    </source>
</reference>
<dbReference type="KEGG" id="haxz:M0R88_14695"/>
<accession>A0A8U0IGF1</accession>
<dbReference type="GeneID" id="72191128"/>
<name>A0A8U0IGF1_9EURY</name>
<dbReference type="SUPFAM" id="SSF55781">
    <property type="entry name" value="GAF domain-like"/>
    <property type="match status" value="1"/>
</dbReference>
<keyword evidence="3" id="KW-0597">Phosphoprotein</keyword>
<dbReference type="Pfam" id="PF00512">
    <property type="entry name" value="HisKA"/>
    <property type="match status" value="1"/>
</dbReference>
<dbReference type="Gene3D" id="3.30.565.10">
    <property type="entry name" value="Histidine kinase-like ATPase, C-terminal domain"/>
    <property type="match status" value="1"/>
</dbReference>
<dbReference type="InterPro" id="IPR050736">
    <property type="entry name" value="Sensor_HK_Regulatory"/>
</dbReference>
<dbReference type="EMBL" id="CP096658">
    <property type="protein sequence ID" value="UPV99755.1"/>
    <property type="molecule type" value="Genomic_DNA"/>
</dbReference>
<sequence length="493" mass="54957">MTDREGSNDAPTSEVFARIGDAIFALDDEWRFTYLNDGAERVLERTESDLLGEVIWDECPATVEEDFRTECERAIDTQETVSFETFYAPLQRWFEVRAYPSESGLSMVLRDSTDRVRREQKLQKRERALQRAYGVITDHDREFSEQIDALLNVVREAVGTDYATLSRVHGDEYVFEAVAAPRDADLRAGDSVPLEFTNCERVVTDEETLVLNDVEVDAPELADRSGNAEWGIACYLGVPVSVEGEVYGTFCFYDMEGKTPEFSDWDVTFVNLLSKWVSYELERERRNDRLESFASMVAHELRNPLHIAQLYHRRAADGDPDAAEEVATALDRIERLVDVILAIARGSDADTDRERVELRGIVGEAWSAVTGDDAELVVETDRVVETDPLHVRHLLENLFGNAVEHGGEEVTVRVGDLPSGLYVADDGSGISDEGTGRVFDAGYTTDDNGIGLGLAVVERLAESNGWDCAVTESEDGGARFEITGMEFASESDP</sequence>
<proteinExistence type="predicted"/>
<dbReference type="GO" id="GO:0000155">
    <property type="term" value="F:phosphorelay sensor kinase activity"/>
    <property type="evidence" value="ECO:0007669"/>
    <property type="project" value="InterPro"/>
</dbReference>
<evidence type="ECO:0000259" key="8">
    <source>
        <dbReference type="PROSITE" id="PS50112"/>
    </source>
</evidence>
<organism evidence="9 10">
    <name type="scientific">Halorussus gelatinilyticus</name>
    <dbReference type="NCBI Taxonomy" id="2937524"/>
    <lineage>
        <taxon>Archaea</taxon>
        <taxon>Methanobacteriati</taxon>
        <taxon>Methanobacteriota</taxon>
        <taxon>Stenosarchaea group</taxon>
        <taxon>Halobacteria</taxon>
        <taxon>Halobacteriales</taxon>
        <taxon>Haladaptataceae</taxon>
        <taxon>Halorussus</taxon>
    </lineage>
</organism>
<dbReference type="CDD" id="cd00130">
    <property type="entry name" value="PAS"/>
    <property type="match status" value="1"/>
</dbReference>
<dbReference type="RefSeq" id="WP_248654246.1">
    <property type="nucleotide sequence ID" value="NZ_CP096658.1"/>
</dbReference>
<dbReference type="Pfam" id="PF08448">
    <property type="entry name" value="PAS_4"/>
    <property type="match status" value="1"/>
</dbReference>
<dbReference type="InterPro" id="IPR035965">
    <property type="entry name" value="PAS-like_dom_sf"/>
</dbReference>
<dbReference type="SUPFAM" id="SSF47384">
    <property type="entry name" value="Homodimeric domain of signal transducing histidine kinase"/>
    <property type="match status" value="1"/>
</dbReference>
<dbReference type="Gene3D" id="1.10.287.130">
    <property type="match status" value="1"/>
</dbReference>
<dbReference type="Pfam" id="PF02518">
    <property type="entry name" value="HATPase_c"/>
    <property type="match status" value="1"/>
</dbReference>
<feature type="domain" description="Histidine kinase" evidence="7">
    <location>
        <begin position="296"/>
        <end position="483"/>
    </location>
</feature>
<gene>
    <name evidence="9" type="ORF">M0R88_14695</name>
</gene>
<dbReference type="Proteomes" id="UP000830434">
    <property type="component" value="Chromosome"/>
</dbReference>
<feature type="domain" description="PAS" evidence="8">
    <location>
        <begin position="8"/>
        <end position="53"/>
    </location>
</feature>
<keyword evidence="5" id="KW-0418">Kinase</keyword>
<evidence type="ECO:0000256" key="4">
    <source>
        <dbReference type="ARBA" id="ARBA00022679"/>
    </source>
</evidence>
<dbReference type="PROSITE" id="PS50112">
    <property type="entry name" value="PAS"/>
    <property type="match status" value="1"/>
</dbReference>
<evidence type="ECO:0000256" key="6">
    <source>
        <dbReference type="ARBA" id="ARBA00023012"/>
    </source>
</evidence>
<dbReference type="PANTHER" id="PTHR43711:SF1">
    <property type="entry name" value="HISTIDINE KINASE 1"/>
    <property type="match status" value="1"/>
</dbReference>
<dbReference type="Pfam" id="PF01590">
    <property type="entry name" value="GAF"/>
    <property type="match status" value="1"/>
</dbReference>
<dbReference type="InterPro" id="IPR003594">
    <property type="entry name" value="HATPase_dom"/>
</dbReference>
<dbReference type="SMART" id="SM00065">
    <property type="entry name" value="GAF"/>
    <property type="match status" value="1"/>
</dbReference>
<dbReference type="PRINTS" id="PR00344">
    <property type="entry name" value="BCTRLSENSOR"/>
</dbReference>